<protein>
    <submittedName>
        <fullName evidence="3">Integral membrane protein</fullName>
    </submittedName>
</protein>
<organism evidence="3 4">
    <name type="scientific">Malacoplasma penetrans (strain HF-2)</name>
    <name type="common">Mycoplasma penetrans</name>
    <dbReference type="NCBI Taxonomy" id="272633"/>
    <lineage>
        <taxon>Bacteria</taxon>
        <taxon>Bacillati</taxon>
        <taxon>Mycoplasmatota</taxon>
        <taxon>Mycoplasmoidales</taxon>
        <taxon>Mycoplasmoidaceae</taxon>
        <taxon>Malacoplasma</taxon>
    </lineage>
</organism>
<feature type="transmembrane region" description="Helical" evidence="2">
    <location>
        <begin position="188"/>
        <end position="207"/>
    </location>
</feature>
<feature type="transmembrane region" description="Helical" evidence="2">
    <location>
        <begin position="81"/>
        <end position="100"/>
    </location>
</feature>
<dbReference type="RefSeq" id="WP_011077256.1">
    <property type="nucleotide sequence ID" value="NC_004432.1"/>
</dbReference>
<evidence type="ECO:0000313" key="3">
    <source>
        <dbReference type="EMBL" id="BAC44222.1"/>
    </source>
</evidence>
<dbReference type="EMBL" id="BA000026">
    <property type="protein sequence ID" value="BAC44222.1"/>
    <property type="molecule type" value="Genomic_DNA"/>
</dbReference>
<gene>
    <name evidence="3" type="ordered locus">MYPE4320</name>
</gene>
<dbReference type="KEGG" id="mpe:MYPE4320"/>
<evidence type="ECO:0000256" key="1">
    <source>
        <dbReference type="SAM" id="MobiDB-lite"/>
    </source>
</evidence>
<keyword evidence="2" id="KW-0472">Membrane</keyword>
<evidence type="ECO:0000256" key="2">
    <source>
        <dbReference type="SAM" id="Phobius"/>
    </source>
</evidence>
<feature type="region of interest" description="Disordered" evidence="1">
    <location>
        <begin position="1"/>
        <end position="33"/>
    </location>
</feature>
<proteinExistence type="predicted"/>
<dbReference type="STRING" id="272633.gene:10731548"/>
<feature type="transmembrane region" description="Helical" evidence="2">
    <location>
        <begin position="120"/>
        <end position="148"/>
    </location>
</feature>
<keyword evidence="4" id="KW-1185">Reference proteome</keyword>
<keyword evidence="2" id="KW-0812">Transmembrane</keyword>
<feature type="compositionally biased region" description="Basic residues" evidence="1">
    <location>
        <begin position="18"/>
        <end position="29"/>
    </location>
</feature>
<feature type="transmembrane region" description="Helical" evidence="2">
    <location>
        <begin position="160"/>
        <end position="182"/>
    </location>
</feature>
<dbReference type="InParanoid" id="Q8EVX7"/>
<reference evidence="3 4" key="1">
    <citation type="journal article" date="2002" name="Nucleic Acids Res.">
        <title>The complete genomic sequence of Mycoplasma penetrans, an intracellular bacterial pathogen in humans.</title>
        <authorList>
            <person name="Sasaki Y."/>
            <person name="Ishikawa J."/>
            <person name="Yamashita A."/>
            <person name="Oshima K."/>
            <person name="Kenri T."/>
            <person name="Furuya K."/>
            <person name="Yoshino C."/>
            <person name="Horino A."/>
            <person name="Shiba T."/>
            <person name="Sasaki T."/>
            <person name="Hattori M."/>
        </authorList>
    </citation>
    <scope>NUCLEOTIDE SEQUENCE [LARGE SCALE GENOMIC DNA]</scope>
    <source>
        <strain evidence="3 4">HF-2</strain>
    </source>
</reference>
<dbReference type="HOGENOM" id="CLU_1022409_0_0_14"/>
<evidence type="ECO:0000313" key="4">
    <source>
        <dbReference type="Proteomes" id="UP000002522"/>
    </source>
</evidence>
<keyword evidence="2" id="KW-1133">Transmembrane helix</keyword>
<dbReference type="AlphaFoldDB" id="Q8EVX7"/>
<sequence length="272" mass="32184">MNTNSQVNKVPKDNNLRKEKKQAKKNKTKSTKENKSLDSFDKVLSTFDNFQNKLLKDINSFFKEFFSKKYFVKRYLKFQKFFFVSSIVLLVSMFFCSAFLGAKVGYYINSVHLDQYNSLLIPGSIIGILSFFLFMINSIYQLLIFLKLYVAEKKIKNLRFFAYVGVLSIDLLIILLSLVLIIVDHRLIFITEIILVFYSLICSFLYFDEKYDLDFEFIKKMNNKIISNFNIDKIKETFLLTNNEETKDVIETKELKSKNKKDKKDKKRKKTN</sequence>
<name>Q8EVX7_MALP2</name>
<dbReference type="Proteomes" id="UP000002522">
    <property type="component" value="Chromosome"/>
</dbReference>
<accession>Q8EVX7</accession>